<keyword evidence="4 7" id="KW-0812">Transmembrane</keyword>
<dbReference type="InterPro" id="IPR035906">
    <property type="entry name" value="MetI-like_sf"/>
</dbReference>
<proteinExistence type="inferred from homology"/>
<feature type="transmembrane region" description="Helical" evidence="7">
    <location>
        <begin position="147"/>
        <end position="171"/>
    </location>
</feature>
<evidence type="ECO:0000259" key="9">
    <source>
        <dbReference type="PROSITE" id="PS50928"/>
    </source>
</evidence>
<feature type="compositionally biased region" description="Low complexity" evidence="8">
    <location>
        <begin position="14"/>
        <end position="25"/>
    </location>
</feature>
<keyword evidence="6 7" id="KW-0472">Membrane</keyword>
<comment type="similarity">
    <text evidence="7">Belongs to the binding-protein-dependent transport system permease family.</text>
</comment>
<evidence type="ECO:0000256" key="3">
    <source>
        <dbReference type="ARBA" id="ARBA00022475"/>
    </source>
</evidence>
<feature type="transmembrane region" description="Helical" evidence="7">
    <location>
        <begin position="121"/>
        <end position="140"/>
    </location>
</feature>
<dbReference type="CDD" id="cd06261">
    <property type="entry name" value="TM_PBP2"/>
    <property type="match status" value="1"/>
</dbReference>
<dbReference type="GO" id="GO:0055085">
    <property type="term" value="P:transmembrane transport"/>
    <property type="evidence" value="ECO:0007669"/>
    <property type="project" value="InterPro"/>
</dbReference>
<organism evidence="10 11">
    <name type="scientific">Pseudonocardia thermophila</name>
    <dbReference type="NCBI Taxonomy" id="1848"/>
    <lineage>
        <taxon>Bacteria</taxon>
        <taxon>Bacillati</taxon>
        <taxon>Actinomycetota</taxon>
        <taxon>Actinomycetes</taxon>
        <taxon>Pseudonocardiales</taxon>
        <taxon>Pseudonocardiaceae</taxon>
        <taxon>Pseudonocardia</taxon>
    </lineage>
</organism>
<dbReference type="PANTHER" id="PTHR30151:SF0">
    <property type="entry name" value="ABC TRANSPORTER PERMEASE PROTEIN MJ0413-RELATED"/>
    <property type="match status" value="1"/>
</dbReference>
<reference evidence="10 11" key="1">
    <citation type="submission" date="2016-11" db="EMBL/GenBank/DDBJ databases">
        <authorList>
            <person name="Jaros S."/>
            <person name="Januszkiewicz K."/>
            <person name="Wedrychowicz H."/>
        </authorList>
    </citation>
    <scope>NUCLEOTIDE SEQUENCE [LARGE SCALE GENOMIC DNA]</scope>
    <source>
        <strain evidence="10 11">DSM 43832</strain>
    </source>
</reference>
<dbReference type="Gene3D" id="1.10.3720.10">
    <property type="entry name" value="MetI-like"/>
    <property type="match status" value="1"/>
</dbReference>
<keyword evidence="3" id="KW-1003">Cell membrane</keyword>
<protein>
    <submittedName>
        <fullName evidence="10">ABC-type nitrate/sulfonate/bicarbonate transport system, permease component</fullName>
    </submittedName>
</protein>
<dbReference type="PROSITE" id="PS50928">
    <property type="entry name" value="ABC_TM1"/>
    <property type="match status" value="1"/>
</dbReference>
<dbReference type="STRING" id="1848.SAMN05443637_10326"/>
<keyword evidence="5 7" id="KW-1133">Transmembrane helix</keyword>
<gene>
    <name evidence="10" type="ORF">SAMN05443637_10326</name>
</gene>
<dbReference type="InterPro" id="IPR000515">
    <property type="entry name" value="MetI-like"/>
</dbReference>
<name>A0A1M6Q0Z8_PSETH</name>
<feature type="transmembrane region" description="Helical" evidence="7">
    <location>
        <begin position="48"/>
        <end position="70"/>
    </location>
</feature>
<evidence type="ECO:0000256" key="6">
    <source>
        <dbReference type="ARBA" id="ARBA00023136"/>
    </source>
</evidence>
<keyword evidence="11" id="KW-1185">Reference proteome</keyword>
<evidence type="ECO:0000313" key="10">
    <source>
        <dbReference type="EMBL" id="SHK13797.1"/>
    </source>
</evidence>
<dbReference type="SUPFAM" id="SSF161098">
    <property type="entry name" value="MetI-like"/>
    <property type="match status" value="1"/>
</dbReference>
<evidence type="ECO:0000256" key="1">
    <source>
        <dbReference type="ARBA" id="ARBA00004651"/>
    </source>
</evidence>
<dbReference type="AlphaFoldDB" id="A0A1M6Q0Z8"/>
<comment type="subcellular location">
    <subcellularLocation>
        <location evidence="1 7">Cell membrane</location>
        <topology evidence="1 7">Multi-pass membrane protein</topology>
    </subcellularLocation>
</comment>
<feature type="compositionally biased region" description="Gly residues" evidence="8">
    <location>
        <begin position="1"/>
        <end position="13"/>
    </location>
</feature>
<sequence length="313" mass="32220">MGGRFPGDDGGGMTTSDTTTTAPETDAAVRTVAPASVAAAVLHRAGRAVLTILVAIVVLTLLWTALLAVFQVSTFVGKSPWDVWQYLFVDQPPRGVRPASLTAEAARAESFSALATTLGNAAIGFVSGMVAATVIAIGMVSWRPFEFAFLPIAIALRSVPLVAMAPLLLLIFGQGTLSIAVIAGIVVLFPALVNIVVGLTGAPQQAIDVVRVNGGSAARALLVVRIPAALPQFLASARISVPGAIVGAMLAEWLVGFEGMGGVLSYYNGTGNYGGVWTIVALAVVVSIVLYELMTIVEAALLARWGPEAGLAR</sequence>
<evidence type="ECO:0000256" key="7">
    <source>
        <dbReference type="RuleBase" id="RU363032"/>
    </source>
</evidence>
<feature type="region of interest" description="Disordered" evidence="8">
    <location>
        <begin position="1"/>
        <end position="25"/>
    </location>
</feature>
<evidence type="ECO:0000313" key="11">
    <source>
        <dbReference type="Proteomes" id="UP000184363"/>
    </source>
</evidence>
<dbReference type="GO" id="GO:0005886">
    <property type="term" value="C:plasma membrane"/>
    <property type="evidence" value="ECO:0007669"/>
    <property type="project" value="UniProtKB-SubCell"/>
</dbReference>
<evidence type="ECO:0000256" key="5">
    <source>
        <dbReference type="ARBA" id="ARBA00022989"/>
    </source>
</evidence>
<keyword evidence="2 7" id="KW-0813">Transport</keyword>
<feature type="transmembrane region" description="Helical" evidence="7">
    <location>
        <begin position="275"/>
        <end position="294"/>
    </location>
</feature>
<feature type="transmembrane region" description="Helical" evidence="7">
    <location>
        <begin position="177"/>
        <end position="197"/>
    </location>
</feature>
<evidence type="ECO:0000256" key="2">
    <source>
        <dbReference type="ARBA" id="ARBA00022448"/>
    </source>
</evidence>
<evidence type="ECO:0000256" key="4">
    <source>
        <dbReference type="ARBA" id="ARBA00022692"/>
    </source>
</evidence>
<feature type="domain" description="ABC transmembrane type-1" evidence="9">
    <location>
        <begin position="114"/>
        <end position="297"/>
    </location>
</feature>
<accession>A0A1M6Q0Z8</accession>
<dbReference type="Pfam" id="PF00528">
    <property type="entry name" value="BPD_transp_1"/>
    <property type="match status" value="1"/>
</dbReference>
<dbReference type="PANTHER" id="PTHR30151">
    <property type="entry name" value="ALKANE SULFONATE ABC TRANSPORTER-RELATED, MEMBRANE SUBUNIT"/>
    <property type="match status" value="1"/>
</dbReference>
<evidence type="ECO:0000256" key="8">
    <source>
        <dbReference type="SAM" id="MobiDB-lite"/>
    </source>
</evidence>
<dbReference type="EMBL" id="FRAP01000003">
    <property type="protein sequence ID" value="SHK13797.1"/>
    <property type="molecule type" value="Genomic_DNA"/>
</dbReference>
<dbReference type="Proteomes" id="UP000184363">
    <property type="component" value="Unassembled WGS sequence"/>
</dbReference>